<dbReference type="InterPro" id="IPR018062">
    <property type="entry name" value="HTH_AraC-typ_CS"/>
</dbReference>
<dbReference type="InterPro" id="IPR009057">
    <property type="entry name" value="Homeodomain-like_sf"/>
</dbReference>
<evidence type="ECO:0000313" key="6">
    <source>
        <dbReference type="Proteomes" id="UP001476950"/>
    </source>
</evidence>
<dbReference type="Pfam" id="PF12833">
    <property type="entry name" value="HTH_18"/>
    <property type="match status" value="1"/>
</dbReference>
<dbReference type="PRINTS" id="PR00032">
    <property type="entry name" value="HTHARAC"/>
</dbReference>
<dbReference type="Proteomes" id="UP001476950">
    <property type="component" value="Unassembled WGS sequence"/>
</dbReference>
<proteinExistence type="predicted"/>
<dbReference type="RefSeq" id="WP_190448476.1">
    <property type="nucleotide sequence ID" value="NZ_JAMPLM010000067.1"/>
</dbReference>
<keyword evidence="3" id="KW-0804">Transcription</keyword>
<dbReference type="Gene3D" id="1.10.10.60">
    <property type="entry name" value="Homeodomain-like"/>
    <property type="match status" value="2"/>
</dbReference>
<name>A0ABV0KTI6_9CYAN</name>
<keyword evidence="2" id="KW-0238">DNA-binding</keyword>
<evidence type="ECO:0000256" key="2">
    <source>
        <dbReference type="ARBA" id="ARBA00023125"/>
    </source>
</evidence>
<feature type="domain" description="HTH araC/xylS-type" evidence="4">
    <location>
        <begin position="204"/>
        <end position="300"/>
    </location>
</feature>
<dbReference type="InterPro" id="IPR020449">
    <property type="entry name" value="Tscrpt_reg_AraC-type_HTH"/>
</dbReference>
<keyword evidence="1" id="KW-0805">Transcription regulation</keyword>
<comment type="caution">
    <text evidence="5">The sequence shown here is derived from an EMBL/GenBank/DDBJ whole genome shotgun (WGS) entry which is preliminary data.</text>
</comment>
<organism evidence="5 6">
    <name type="scientific">Stenomitos frigidus AS-A4</name>
    <dbReference type="NCBI Taxonomy" id="2933935"/>
    <lineage>
        <taxon>Bacteria</taxon>
        <taxon>Bacillati</taxon>
        <taxon>Cyanobacteriota</taxon>
        <taxon>Cyanophyceae</taxon>
        <taxon>Leptolyngbyales</taxon>
        <taxon>Leptolyngbyaceae</taxon>
        <taxon>Stenomitos</taxon>
    </lineage>
</organism>
<evidence type="ECO:0000256" key="3">
    <source>
        <dbReference type="ARBA" id="ARBA00023163"/>
    </source>
</evidence>
<gene>
    <name evidence="5" type="ORF">NDI38_29240</name>
</gene>
<protein>
    <submittedName>
        <fullName evidence="5">AraC family transcriptional regulator</fullName>
    </submittedName>
</protein>
<accession>A0ABV0KTI6</accession>
<evidence type="ECO:0000313" key="5">
    <source>
        <dbReference type="EMBL" id="MEP1062462.1"/>
    </source>
</evidence>
<dbReference type="PROSITE" id="PS00041">
    <property type="entry name" value="HTH_ARAC_FAMILY_1"/>
    <property type="match status" value="1"/>
</dbReference>
<dbReference type="EMBL" id="JAMPLM010000067">
    <property type="protein sequence ID" value="MEP1062462.1"/>
    <property type="molecule type" value="Genomic_DNA"/>
</dbReference>
<dbReference type="PANTHER" id="PTHR46796:SF6">
    <property type="entry name" value="ARAC SUBFAMILY"/>
    <property type="match status" value="1"/>
</dbReference>
<dbReference type="SUPFAM" id="SSF46689">
    <property type="entry name" value="Homeodomain-like"/>
    <property type="match status" value="2"/>
</dbReference>
<dbReference type="InterPro" id="IPR018060">
    <property type="entry name" value="HTH_AraC"/>
</dbReference>
<dbReference type="PROSITE" id="PS01124">
    <property type="entry name" value="HTH_ARAC_FAMILY_2"/>
    <property type="match status" value="1"/>
</dbReference>
<dbReference type="PANTHER" id="PTHR46796">
    <property type="entry name" value="HTH-TYPE TRANSCRIPTIONAL ACTIVATOR RHAS-RELATED"/>
    <property type="match status" value="1"/>
</dbReference>
<evidence type="ECO:0000259" key="4">
    <source>
        <dbReference type="PROSITE" id="PS01124"/>
    </source>
</evidence>
<dbReference type="InterPro" id="IPR050204">
    <property type="entry name" value="AraC_XylS_family_regulators"/>
</dbReference>
<reference evidence="5 6" key="1">
    <citation type="submission" date="2022-04" db="EMBL/GenBank/DDBJ databases">
        <title>Positive selection, recombination, and allopatry shape intraspecific diversity of widespread and dominant cyanobacteria.</title>
        <authorList>
            <person name="Wei J."/>
            <person name="Shu W."/>
            <person name="Hu C."/>
        </authorList>
    </citation>
    <scope>NUCLEOTIDE SEQUENCE [LARGE SCALE GENOMIC DNA]</scope>
    <source>
        <strain evidence="5 6">AS-A4</strain>
    </source>
</reference>
<keyword evidence="6" id="KW-1185">Reference proteome</keyword>
<evidence type="ECO:0000256" key="1">
    <source>
        <dbReference type="ARBA" id="ARBA00023015"/>
    </source>
</evidence>
<sequence length="300" mass="34164">MLKTKTVTENLPKVIELGQRFDHTTPVLSSRQRGWNGIVVEQYQHLSNSFEVEFPAPSDHWLVLPLGQPVLVTQKSDDRLHESIIQRGDTILVPAGQPKYWCRREGICCAVHMHLKPEMIRQTAEASEMDTKRTGLVDCSGKQDLQLHQIAMLLLAELESGGMMGQLYVESLTQVLAIHLLRHYSTVTQTITSENRSLNHIQLQQTIDYIHTYLNRDLSLAELASVINISPTYFASLFKQAMGISPHQYVIQQRVEQAKVMLKRTDLTIADIALQVGFSNQSHLTRHFKRFTGMTPKQIR</sequence>
<dbReference type="SMART" id="SM00342">
    <property type="entry name" value="HTH_ARAC"/>
    <property type="match status" value="1"/>
</dbReference>